<dbReference type="InterPro" id="IPR042175">
    <property type="entry name" value="Cell/Rod_MreC_2"/>
</dbReference>
<dbReference type="EMBL" id="CP119317">
    <property type="protein sequence ID" value="WEK56293.1"/>
    <property type="molecule type" value="Genomic_DNA"/>
</dbReference>
<comment type="similarity">
    <text evidence="1 5">Belongs to the MreC family.</text>
</comment>
<dbReference type="AlphaFoldDB" id="A0AA95EZB3"/>
<keyword evidence="8" id="KW-1185">Reference proteome</keyword>
<evidence type="ECO:0000256" key="3">
    <source>
        <dbReference type="ARBA" id="ARBA00022960"/>
    </source>
</evidence>
<dbReference type="PANTHER" id="PTHR34138">
    <property type="entry name" value="CELL SHAPE-DETERMINING PROTEIN MREC"/>
    <property type="match status" value="1"/>
</dbReference>
<dbReference type="InterPro" id="IPR007221">
    <property type="entry name" value="MreC"/>
</dbReference>
<dbReference type="PANTHER" id="PTHR34138:SF1">
    <property type="entry name" value="CELL SHAPE-DETERMINING PROTEIN MREC"/>
    <property type="match status" value="1"/>
</dbReference>
<keyword evidence="3 5" id="KW-0133">Cell shape</keyword>
<proteinExistence type="inferred from homology"/>
<dbReference type="InterPro" id="IPR042177">
    <property type="entry name" value="Cell/Rod_1"/>
</dbReference>
<evidence type="ECO:0000313" key="8">
    <source>
        <dbReference type="Proteomes" id="UP001178662"/>
    </source>
</evidence>
<dbReference type="Gene3D" id="2.40.10.350">
    <property type="entry name" value="Rod shape-determining protein MreC, domain 2"/>
    <property type="match status" value="1"/>
</dbReference>
<dbReference type="PIRSF" id="PIRSF038471">
    <property type="entry name" value="MreC"/>
    <property type="match status" value="1"/>
</dbReference>
<feature type="domain" description="Rod shape-determining protein MreC beta-barrel core" evidence="6">
    <location>
        <begin position="121"/>
        <end position="275"/>
    </location>
</feature>
<dbReference type="GO" id="GO:0008360">
    <property type="term" value="P:regulation of cell shape"/>
    <property type="evidence" value="ECO:0007669"/>
    <property type="project" value="UniProtKB-KW"/>
</dbReference>
<evidence type="ECO:0000313" key="7">
    <source>
        <dbReference type="EMBL" id="WEK56293.1"/>
    </source>
</evidence>
<evidence type="ECO:0000259" key="6">
    <source>
        <dbReference type="Pfam" id="PF04085"/>
    </source>
</evidence>
<evidence type="ECO:0000256" key="2">
    <source>
        <dbReference type="ARBA" id="ARBA00013855"/>
    </source>
</evidence>
<organism evidence="7 8">
    <name type="scientific">Candidatus Cohnella colombiensis</name>
    <dbReference type="NCBI Taxonomy" id="3121368"/>
    <lineage>
        <taxon>Bacteria</taxon>
        <taxon>Bacillati</taxon>
        <taxon>Bacillota</taxon>
        <taxon>Bacilli</taxon>
        <taxon>Bacillales</taxon>
        <taxon>Paenibacillaceae</taxon>
        <taxon>Cohnella</taxon>
    </lineage>
</organism>
<evidence type="ECO:0000256" key="5">
    <source>
        <dbReference type="PIRNR" id="PIRNR038471"/>
    </source>
</evidence>
<dbReference type="Proteomes" id="UP001178662">
    <property type="component" value="Chromosome"/>
</dbReference>
<dbReference type="InterPro" id="IPR055342">
    <property type="entry name" value="MreC_beta-barrel_core"/>
</dbReference>
<comment type="function">
    <text evidence="5">Involved in formation and maintenance of cell shape.</text>
</comment>
<evidence type="ECO:0000256" key="1">
    <source>
        <dbReference type="ARBA" id="ARBA00009369"/>
    </source>
</evidence>
<evidence type="ECO:0000256" key="4">
    <source>
        <dbReference type="ARBA" id="ARBA00032089"/>
    </source>
</evidence>
<dbReference type="Gene3D" id="2.40.10.340">
    <property type="entry name" value="Rod shape-determining protein MreC, domain 1"/>
    <property type="match status" value="1"/>
</dbReference>
<name>A0AA95EZB3_9BACL</name>
<accession>A0AA95EZB3</accession>
<sequence>MRNKRLFILMIGLILFFALMGFTNNRTRLTWPEKFINDVFGTAQSVLYRPVGAIADFFRDLSRLSDVYTENEALRQTVAQYTQDQIRFNTLQAENERLQSALGFTERQKEMDNYRYLIAQVVGSTSNPYERTIKINLGSQAGIKENMAVTTIDGLIGIVSKVSTFTSTVLLLTDLDLNTSAGLPVSATVLGKETKSFGIISYEEESQTLLMTKIDELDPLVEGDKVITSGLGNVFPKGIMIGTVKERQVGDFGLTHTATITPSAKFEHLSEVFVVVVPNADGE</sequence>
<gene>
    <name evidence="7" type="primary">mreC</name>
    <name evidence="7" type="ORF">P0Y55_04670</name>
</gene>
<dbReference type="Pfam" id="PF04085">
    <property type="entry name" value="MreC"/>
    <property type="match status" value="1"/>
</dbReference>
<reference evidence="7" key="1">
    <citation type="submission" date="2023-03" db="EMBL/GenBank/DDBJ databases">
        <title>Andean soil-derived lignocellulolytic bacterial consortium as a source of novel taxa and putative plastic-active enzymes.</title>
        <authorList>
            <person name="Diaz-Garcia L."/>
            <person name="Chuvochina M."/>
            <person name="Feuerriegel G."/>
            <person name="Bunk B."/>
            <person name="Sproer C."/>
            <person name="Streit W.R."/>
            <person name="Rodriguez L.M."/>
            <person name="Overmann J."/>
            <person name="Jimenez D.J."/>
        </authorList>
    </citation>
    <scope>NUCLEOTIDE SEQUENCE</scope>
    <source>
        <strain evidence="7">MAG 2441</strain>
    </source>
</reference>
<dbReference type="NCBIfam" id="TIGR00219">
    <property type="entry name" value="mreC"/>
    <property type="match status" value="1"/>
</dbReference>
<protein>
    <recommendedName>
        <fullName evidence="2 5">Cell shape-determining protein MreC</fullName>
    </recommendedName>
    <alternativeName>
        <fullName evidence="4 5">Cell shape protein MreC</fullName>
    </alternativeName>
</protein>
<dbReference type="GO" id="GO:0005886">
    <property type="term" value="C:plasma membrane"/>
    <property type="evidence" value="ECO:0007669"/>
    <property type="project" value="TreeGrafter"/>
</dbReference>